<evidence type="ECO:0000313" key="3">
    <source>
        <dbReference type="Proteomes" id="UP000184462"/>
    </source>
</evidence>
<keyword evidence="3" id="KW-1185">Reference proteome</keyword>
<dbReference type="OrthoDB" id="1452926at2"/>
<keyword evidence="1" id="KW-1133">Transmembrane helix</keyword>
<dbReference type="EMBL" id="FQTW01000001">
    <property type="protein sequence ID" value="SHE29585.1"/>
    <property type="molecule type" value="Genomic_DNA"/>
</dbReference>
<sequence>MRLTNYRATKFLPGIYFFTIVIGIVAFFLYQLMGKQFLPSIKYLYALEFLVFMALIYTYINGKYLEFDSEGALIGIYTRGVIFSEVVNYRDKRFDLKREHVVKYSILNLFFYKRLTIYYKSSTRKQKIKINITLLSPRKTRYLRKSLSKLVRQNSKSK</sequence>
<dbReference type="Proteomes" id="UP000184462">
    <property type="component" value="Unassembled WGS sequence"/>
</dbReference>
<evidence type="ECO:0000313" key="2">
    <source>
        <dbReference type="EMBL" id="SHE29585.1"/>
    </source>
</evidence>
<keyword evidence="1" id="KW-0812">Transmembrane</keyword>
<dbReference type="AlphaFoldDB" id="A0A1M4SBS4"/>
<feature type="transmembrane region" description="Helical" evidence="1">
    <location>
        <begin position="42"/>
        <end position="60"/>
    </location>
</feature>
<reference evidence="2 3" key="1">
    <citation type="submission" date="2016-11" db="EMBL/GenBank/DDBJ databases">
        <authorList>
            <person name="Jaros S."/>
            <person name="Januszkiewicz K."/>
            <person name="Wedrychowicz H."/>
        </authorList>
    </citation>
    <scope>NUCLEOTIDE SEQUENCE [LARGE SCALE GENOMIC DNA]</scope>
    <source>
        <strain evidence="2 3">DSM 25661</strain>
    </source>
</reference>
<dbReference type="RefSeq" id="WP_073190415.1">
    <property type="nucleotide sequence ID" value="NZ_FQTW01000001.1"/>
</dbReference>
<evidence type="ECO:0000256" key="1">
    <source>
        <dbReference type="SAM" id="Phobius"/>
    </source>
</evidence>
<name>A0A1M4SBS4_9FLAO</name>
<gene>
    <name evidence="2" type="ORF">SAMN05444278_10173</name>
</gene>
<keyword evidence="1" id="KW-0472">Membrane</keyword>
<protein>
    <submittedName>
        <fullName evidence="2">Uncharacterized protein</fullName>
    </submittedName>
</protein>
<organism evidence="2 3">
    <name type="scientific">Psychroflexus salarius</name>
    <dbReference type="NCBI Taxonomy" id="1155689"/>
    <lineage>
        <taxon>Bacteria</taxon>
        <taxon>Pseudomonadati</taxon>
        <taxon>Bacteroidota</taxon>
        <taxon>Flavobacteriia</taxon>
        <taxon>Flavobacteriales</taxon>
        <taxon>Flavobacteriaceae</taxon>
        <taxon>Psychroflexus</taxon>
    </lineage>
</organism>
<dbReference type="STRING" id="1155689.SAMN05444278_10173"/>
<accession>A0A1M4SBS4</accession>
<proteinExistence type="predicted"/>
<feature type="transmembrane region" description="Helical" evidence="1">
    <location>
        <begin position="12"/>
        <end position="30"/>
    </location>
</feature>